<organism evidence="1 2">
    <name type="scientific">Aspergillus tanneri</name>
    <dbReference type="NCBI Taxonomy" id="1220188"/>
    <lineage>
        <taxon>Eukaryota</taxon>
        <taxon>Fungi</taxon>
        <taxon>Dikarya</taxon>
        <taxon>Ascomycota</taxon>
        <taxon>Pezizomycotina</taxon>
        <taxon>Eurotiomycetes</taxon>
        <taxon>Eurotiomycetidae</taxon>
        <taxon>Eurotiales</taxon>
        <taxon>Aspergillaceae</taxon>
        <taxon>Aspergillus</taxon>
        <taxon>Aspergillus subgen. Circumdati</taxon>
    </lineage>
</organism>
<comment type="caution">
    <text evidence="1">The sequence shown here is derived from an EMBL/GenBank/DDBJ whole genome shotgun (WGS) entry which is preliminary data.</text>
</comment>
<proteinExistence type="predicted"/>
<dbReference type="Proteomes" id="UP000308092">
    <property type="component" value="Unassembled WGS sequence"/>
</dbReference>
<keyword evidence="2" id="KW-1185">Reference proteome</keyword>
<gene>
    <name evidence="1" type="ORF">EYZ11_003330</name>
</gene>
<protein>
    <submittedName>
        <fullName evidence="1">Uncharacterized protein</fullName>
    </submittedName>
</protein>
<evidence type="ECO:0000313" key="2">
    <source>
        <dbReference type="Proteomes" id="UP000308092"/>
    </source>
</evidence>
<accession>A0A4S3JNP1</accession>
<dbReference type="EMBL" id="SOSA01000084">
    <property type="protein sequence ID" value="THC97165.1"/>
    <property type="molecule type" value="Genomic_DNA"/>
</dbReference>
<evidence type="ECO:0000313" key="1">
    <source>
        <dbReference type="EMBL" id="THC97165.1"/>
    </source>
</evidence>
<dbReference type="InterPro" id="IPR039470">
    <property type="entry name" value="Nuc_deoxyri_tr2"/>
</dbReference>
<sequence>MIEQAQENMDELNRLNTDALSERSARLLRRLLAIEAKAAEGNLQSAQSPRNQLIYALSDEASRGLKSVFLAGTTSKIDMSDWRETLSASLSDVPVTIYDPYRADWDSSWREDINFAPYRKQVEWELDKQDKADIVVIHFHPATQAPVSLLEFEIWARVPGKVITVCPEGYWKRGNVQIVCRKFGVEMVDNVDGLKEAVVKRLPVGS</sequence>
<reference evidence="1 2" key="1">
    <citation type="submission" date="2019-03" db="EMBL/GenBank/DDBJ databases">
        <title>The genome sequence of a newly discovered highly antifungal drug resistant Aspergillus species, Aspergillus tanneri NIH 1004.</title>
        <authorList>
            <person name="Mounaud S."/>
            <person name="Singh I."/>
            <person name="Joardar V."/>
            <person name="Pakala S."/>
            <person name="Pakala S."/>
            <person name="Venepally P."/>
            <person name="Hoover J."/>
            <person name="Nierman W."/>
            <person name="Chung J."/>
            <person name="Losada L."/>
        </authorList>
    </citation>
    <scope>NUCLEOTIDE SEQUENCE [LARGE SCALE GENOMIC DNA]</scope>
    <source>
        <strain evidence="1 2">NIH1004</strain>
    </source>
</reference>
<dbReference type="VEuPathDB" id="FungiDB:EYZ11_003330"/>
<dbReference type="Gene3D" id="3.40.50.450">
    <property type="match status" value="1"/>
</dbReference>
<dbReference type="Pfam" id="PF15891">
    <property type="entry name" value="Nuc_deoxyri_tr2"/>
    <property type="match status" value="1"/>
</dbReference>
<name>A0A4S3JNP1_9EURO</name>
<dbReference type="AlphaFoldDB" id="A0A4S3JNP1"/>